<dbReference type="KEGG" id="asx:CDL62_13315"/>
<evidence type="ECO:0000259" key="2">
    <source>
        <dbReference type="Pfam" id="PF13635"/>
    </source>
</evidence>
<dbReference type="InterPro" id="IPR025420">
    <property type="entry name" value="DUF4143"/>
</dbReference>
<dbReference type="Pfam" id="PF13635">
    <property type="entry name" value="DUF4143"/>
    <property type="match status" value="1"/>
</dbReference>
<keyword evidence="4" id="KW-1185">Reference proteome</keyword>
<organism evidence="3 4">
    <name type="scientific">Alkalitalea saponilacus</name>
    <dbReference type="NCBI Taxonomy" id="889453"/>
    <lineage>
        <taxon>Bacteria</taxon>
        <taxon>Pseudomonadati</taxon>
        <taxon>Bacteroidota</taxon>
        <taxon>Bacteroidia</taxon>
        <taxon>Marinilabiliales</taxon>
        <taxon>Marinilabiliaceae</taxon>
        <taxon>Alkalitalea</taxon>
    </lineage>
</organism>
<dbReference type="STRING" id="889453.SAMN03080601_02713"/>
<dbReference type="SUPFAM" id="SSF52540">
    <property type="entry name" value="P-loop containing nucleoside triphosphate hydrolases"/>
    <property type="match status" value="1"/>
</dbReference>
<evidence type="ECO:0008006" key="5">
    <source>
        <dbReference type="Google" id="ProtNLM"/>
    </source>
</evidence>
<feature type="domain" description="AAA" evidence="1">
    <location>
        <begin position="23"/>
        <end position="153"/>
    </location>
</feature>
<evidence type="ECO:0000313" key="4">
    <source>
        <dbReference type="Proteomes" id="UP000191055"/>
    </source>
</evidence>
<sequence length="420" mass="48645">MNNYTNREEYLSKLLAYKDKDLIKVVSGLRRSGKSTLFELYRQTLLQMGVKEKQIVFLNFEEFELRKFLNDLDSLYAHIIGQLDLSKPCYVFLDEVQNVNEFERLVDGLFVKPNIDVYITGSNAFLLSGELATLLSGRYIEISILPFSFKEYLTARKIDISNRYLNYEALFFDYVNETSLPKGVELREGGFDKIYEYLEAIYATIVEKDITQRHQINDKRAFGNITKFVASNIGNPLSPGNIAKTLKQDGQNTHNTTVEKYLDYLVASFVFYKVNRFDLKGRKQLATQEKYYLVDVGLLNILAGKERTTDRGHILENVVYLELLRRGNKIWTGTSRNSEVDFVCKTKTGDIEYYQVAWKMAGESTIEREFGALEKINDNYPKFLLTSDSFTQNRSGIKHLNVFNWLLNTDTEQEQPNIII</sequence>
<name>A0A1T5HRW8_9BACT</name>
<proteinExistence type="predicted"/>
<dbReference type="PANTHER" id="PTHR33295">
    <property type="entry name" value="ATPASE"/>
    <property type="match status" value="1"/>
</dbReference>
<accession>A0A1T5HRW8</accession>
<dbReference type="EMBL" id="FUYV01000017">
    <property type="protein sequence ID" value="SKC23439.1"/>
    <property type="molecule type" value="Genomic_DNA"/>
</dbReference>
<dbReference type="InterPro" id="IPR027417">
    <property type="entry name" value="P-loop_NTPase"/>
</dbReference>
<evidence type="ECO:0000313" key="3">
    <source>
        <dbReference type="EMBL" id="SKC23439.1"/>
    </source>
</evidence>
<dbReference type="Pfam" id="PF13173">
    <property type="entry name" value="AAA_14"/>
    <property type="match status" value="1"/>
</dbReference>
<feature type="domain" description="DUF4143" evidence="2">
    <location>
        <begin position="207"/>
        <end position="357"/>
    </location>
</feature>
<gene>
    <name evidence="3" type="ORF">SAMN03080601_02713</name>
</gene>
<reference evidence="3 4" key="1">
    <citation type="submission" date="2017-02" db="EMBL/GenBank/DDBJ databases">
        <authorList>
            <person name="Peterson S.W."/>
        </authorList>
    </citation>
    <scope>NUCLEOTIDE SEQUENCE [LARGE SCALE GENOMIC DNA]</scope>
    <source>
        <strain evidence="3 4">DSM 24412</strain>
    </source>
</reference>
<dbReference type="RefSeq" id="WP_079558415.1">
    <property type="nucleotide sequence ID" value="NZ_CP021904.1"/>
</dbReference>
<protein>
    <recommendedName>
        <fullName evidence="5">AAA+ ATPase domain-containing protein</fullName>
    </recommendedName>
</protein>
<dbReference type="Proteomes" id="UP000191055">
    <property type="component" value="Unassembled WGS sequence"/>
</dbReference>
<dbReference type="OrthoDB" id="9801840at2"/>
<dbReference type="AlphaFoldDB" id="A0A1T5HRW8"/>
<evidence type="ECO:0000259" key="1">
    <source>
        <dbReference type="Pfam" id="PF13173"/>
    </source>
</evidence>
<dbReference type="PANTHER" id="PTHR33295:SF20">
    <property type="entry name" value="ATPASE"/>
    <property type="match status" value="1"/>
</dbReference>
<dbReference type="InterPro" id="IPR041682">
    <property type="entry name" value="AAA_14"/>
</dbReference>